<dbReference type="EMBL" id="CP022684">
    <property type="protein sequence ID" value="AUM12118.1"/>
    <property type="molecule type" value="Genomic_DNA"/>
</dbReference>
<organism evidence="1 2">
    <name type="scientific">Ketobacter alkanivorans</name>
    <dbReference type="NCBI Taxonomy" id="1917421"/>
    <lineage>
        <taxon>Bacteria</taxon>
        <taxon>Pseudomonadati</taxon>
        <taxon>Pseudomonadota</taxon>
        <taxon>Gammaproteobacteria</taxon>
        <taxon>Pseudomonadales</taxon>
        <taxon>Ketobacteraceae</taxon>
        <taxon>Ketobacter</taxon>
    </lineage>
</organism>
<dbReference type="KEGG" id="kak:Kalk_06705"/>
<dbReference type="OrthoDB" id="9923531at2"/>
<reference evidence="2" key="1">
    <citation type="submission" date="2017-08" db="EMBL/GenBank/DDBJ databases">
        <title>Direct submision.</title>
        <authorList>
            <person name="Kim S.-J."/>
            <person name="Rhee S.-K."/>
        </authorList>
    </citation>
    <scope>NUCLEOTIDE SEQUENCE [LARGE SCALE GENOMIC DNA]</scope>
    <source>
        <strain evidence="2">GI5</strain>
    </source>
</reference>
<accession>A0A2K9LID6</accession>
<dbReference type="Proteomes" id="UP000235116">
    <property type="component" value="Chromosome"/>
</dbReference>
<proteinExistence type="predicted"/>
<keyword evidence="2" id="KW-1185">Reference proteome</keyword>
<name>A0A2K9LID6_9GAMM</name>
<protein>
    <submittedName>
        <fullName evidence="1">Uncharacterized protein</fullName>
    </submittedName>
</protein>
<evidence type="ECO:0000313" key="1">
    <source>
        <dbReference type="EMBL" id="AUM12118.1"/>
    </source>
</evidence>
<dbReference type="AlphaFoldDB" id="A0A2K9LID6"/>
<dbReference type="RefSeq" id="WP_101893454.1">
    <property type="nucleotide sequence ID" value="NZ_CP022684.1"/>
</dbReference>
<gene>
    <name evidence="1" type="ORF">Kalk_06705</name>
</gene>
<evidence type="ECO:0000313" key="2">
    <source>
        <dbReference type="Proteomes" id="UP000235116"/>
    </source>
</evidence>
<sequence>MDVFRLSVIYRKPSFATDKVGLSFFLYENDHNHWRDSSQGSPVAKSPGAIEIFPGGMTYDIPRPDVPLDRLWLAASGTILPAEFPSDTYLYVAEPPDTHVPDDDAVNYGPPWIGLSELGHSNGLIGSLYLIQGPDQGPDGNRVRHWLGCWALNLIDVSESRPMPPGGFKVSP</sequence>